<accession>X1CCK0</accession>
<dbReference type="AlphaFoldDB" id="X1CCK0"/>
<comment type="caution">
    <text evidence="1">The sequence shown here is derived from an EMBL/GenBank/DDBJ whole genome shotgun (WGS) entry which is preliminary data.</text>
</comment>
<feature type="non-terminal residue" evidence="1">
    <location>
        <position position="292"/>
    </location>
</feature>
<dbReference type="EMBL" id="BART01020761">
    <property type="protein sequence ID" value="GAH05317.1"/>
    <property type="molecule type" value="Genomic_DNA"/>
</dbReference>
<feature type="non-terminal residue" evidence="1">
    <location>
        <position position="1"/>
    </location>
</feature>
<dbReference type="Gene3D" id="3.20.20.210">
    <property type="match status" value="1"/>
</dbReference>
<proteinExistence type="predicted"/>
<organism evidence="1">
    <name type="scientific">marine sediment metagenome</name>
    <dbReference type="NCBI Taxonomy" id="412755"/>
    <lineage>
        <taxon>unclassified sequences</taxon>
        <taxon>metagenomes</taxon>
        <taxon>ecological metagenomes</taxon>
    </lineage>
</organism>
<evidence type="ECO:0008006" key="2">
    <source>
        <dbReference type="Google" id="ProtNLM"/>
    </source>
</evidence>
<evidence type="ECO:0000313" key="1">
    <source>
        <dbReference type="EMBL" id="GAH05317.1"/>
    </source>
</evidence>
<protein>
    <recommendedName>
        <fullName evidence="2">Uroporphyrinogen decarboxylase (URO-D) domain-containing protein</fullName>
    </recommendedName>
</protein>
<gene>
    <name evidence="1" type="ORF">S01H4_38493</name>
</gene>
<dbReference type="SUPFAM" id="SSF51726">
    <property type="entry name" value="UROD/MetE-like"/>
    <property type="match status" value="1"/>
</dbReference>
<name>X1CCK0_9ZZZZ</name>
<reference evidence="1" key="1">
    <citation type="journal article" date="2014" name="Front. Microbiol.">
        <title>High frequency of phylogenetically diverse reductive dehalogenase-homologous genes in deep subseafloor sedimentary metagenomes.</title>
        <authorList>
            <person name="Kawai M."/>
            <person name="Futagami T."/>
            <person name="Toyoda A."/>
            <person name="Takaki Y."/>
            <person name="Nishi S."/>
            <person name="Hori S."/>
            <person name="Arai W."/>
            <person name="Tsubouchi T."/>
            <person name="Morono Y."/>
            <person name="Uchiyama I."/>
            <person name="Ito T."/>
            <person name="Fujiyama A."/>
            <person name="Inagaki F."/>
            <person name="Takami H."/>
        </authorList>
    </citation>
    <scope>NUCLEOTIDE SEQUENCE</scope>
    <source>
        <strain evidence="1">Expedition CK06-06</strain>
    </source>
</reference>
<dbReference type="InterPro" id="IPR038071">
    <property type="entry name" value="UROD/MetE-like_sf"/>
</dbReference>
<sequence length="292" mass="32759">VEGDRTIVEYKTPVGAIKTVVLYDESMRKAGISITHIEEHAIKSVADYAPLGYIFENARVEPNYEGYSEFSEYVGDRGLAVAFISLAASPMHLIQRELVPLDQFFYHMYDHPVELEKFAEQIGTYWNRVFDVALESPAEVLFLGANYDASVTYPPFFEEQIQPWLSSFADKLHARGKFLLTHTDGENLGLLRHYLASKIDIADSICPRPMTKLSFKEVRNCFDDKITIMGGIPSVSLLKSSMSDSEFDAYLDEFFQSIGNGGHLILGISDTTPPAAEFDRLMKVAKESNNSA</sequence>